<feature type="region of interest" description="Disordered" evidence="1">
    <location>
        <begin position="162"/>
        <end position="218"/>
    </location>
</feature>
<evidence type="ECO:0000313" key="4">
    <source>
        <dbReference type="EMBL" id="CAL8126894.1"/>
    </source>
</evidence>
<comment type="caution">
    <text evidence="4">The sequence shown here is derived from an EMBL/GenBank/DDBJ whole genome shotgun (WGS) entry which is preliminary data.</text>
</comment>
<protein>
    <recommendedName>
        <fullName evidence="3">DUF243 domain-containing protein</fullName>
    </recommendedName>
</protein>
<keyword evidence="5" id="KW-1185">Reference proteome</keyword>
<dbReference type="Proteomes" id="UP001642540">
    <property type="component" value="Unassembled WGS sequence"/>
</dbReference>
<name>A0ABP1RFD5_9HEXA</name>
<evidence type="ECO:0000256" key="1">
    <source>
        <dbReference type="SAM" id="MobiDB-lite"/>
    </source>
</evidence>
<organism evidence="4 5">
    <name type="scientific">Orchesella dallaii</name>
    <dbReference type="NCBI Taxonomy" id="48710"/>
    <lineage>
        <taxon>Eukaryota</taxon>
        <taxon>Metazoa</taxon>
        <taxon>Ecdysozoa</taxon>
        <taxon>Arthropoda</taxon>
        <taxon>Hexapoda</taxon>
        <taxon>Collembola</taxon>
        <taxon>Entomobryomorpha</taxon>
        <taxon>Entomobryoidea</taxon>
        <taxon>Orchesellidae</taxon>
        <taxon>Orchesellinae</taxon>
        <taxon>Orchesella</taxon>
    </lineage>
</organism>
<feature type="chain" id="PRO_5047475742" description="DUF243 domain-containing protein" evidence="2">
    <location>
        <begin position="17"/>
        <end position="218"/>
    </location>
</feature>
<dbReference type="PANTHER" id="PTHR31927">
    <property type="entry name" value="FI07246P-RELATED-RELATED"/>
    <property type="match status" value="1"/>
</dbReference>
<proteinExistence type="predicted"/>
<gene>
    <name evidence="4" type="ORF">ODALV1_LOCUS21601</name>
</gene>
<dbReference type="PANTHER" id="PTHR31927:SF2">
    <property type="entry name" value="FI07246P-RELATED"/>
    <property type="match status" value="1"/>
</dbReference>
<feature type="domain" description="DUF243" evidence="3">
    <location>
        <begin position="61"/>
        <end position="159"/>
    </location>
</feature>
<dbReference type="SMART" id="SM00690">
    <property type="entry name" value="DM5"/>
    <property type="match status" value="1"/>
</dbReference>
<reference evidence="4 5" key="1">
    <citation type="submission" date="2024-08" db="EMBL/GenBank/DDBJ databases">
        <authorList>
            <person name="Cucini C."/>
            <person name="Frati F."/>
        </authorList>
    </citation>
    <scope>NUCLEOTIDE SEQUENCE [LARGE SCALE GENOMIC DNA]</scope>
</reference>
<evidence type="ECO:0000259" key="3">
    <source>
        <dbReference type="SMART" id="SM00690"/>
    </source>
</evidence>
<evidence type="ECO:0000256" key="2">
    <source>
        <dbReference type="SAM" id="SignalP"/>
    </source>
</evidence>
<dbReference type="EMBL" id="CAXLJM020000072">
    <property type="protein sequence ID" value="CAL8126894.1"/>
    <property type="molecule type" value="Genomic_DNA"/>
</dbReference>
<sequence>MKVILLVASVVALVVAEPPSGYSSVGGYSGGGGSSSFGAVPTRSQDAIEISSGNGVDNYVPQVYKHVYVHAAADEEPQRENRVIRVPGGDKHVNIIFVKTPSQSSQSQTEVVLPEQDEHKNLVYVLLKKQESESNIKITRPQPARPSKPEVHFIRYADGAATAQPQPEAPAPVYGTPADPPAPQPVRAPISREYGTPADVPAPQPVRTPSGLYGTPFQ</sequence>
<dbReference type="InterPro" id="IPR004145">
    <property type="entry name" value="DUF243"/>
</dbReference>
<dbReference type="Pfam" id="PF03103">
    <property type="entry name" value="DUF243"/>
    <property type="match status" value="1"/>
</dbReference>
<feature type="signal peptide" evidence="2">
    <location>
        <begin position="1"/>
        <end position="16"/>
    </location>
</feature>
<accession>A0ABP1RFD5</accession>
<keyword evidence="2" id="KW-0732">Signal</keyword>
<evidence type="ECO:0000313" key="5">
    <source>
        <dbReference type="Proteomes" id="UP001642540"/>
    </source>
</evidence>